<accession>A0ABN1SUI3</accession>
<dbReference type="InterPro" id="IPR006311">
    <property type="entry name" value="TAT_signal"/>
</dbReference>
<dbReference type="EMBL" id="BAAAHU010000005">
    <property type="protein sequence ID" value="GAA1005108.1"/>
    <property type="molecule type" value="Genomic_DNA"/>
</dbReference>
<reference evidence="1 2" key="1">
    <citation type="journal article" date="2019" name="Int. J. Syst. Evol. Microbiol.">
        <title>The Global Catalogue of Microorganisms (GCM) 10K type strain sequencing project: providing services to taxonomists for standard genome sequencing and annotation.</title>
        <authorList>
            <consortium name="The Broad Institute Genomics Platform"/>
            <consortium name="The Broad Institute Genome Sequencing Center for Infectious Disease"/>
            <person name="Wu L."/>
            <person name="Ma J."/>
        </authorList>
    </citation>
    <scope>NUCLEOTIDE SEQUENCE [LARGE SCALE GENOMIC DNA]</scope>
    <source>
        <strain evidence="1 2">JCM 11269</strain>
    </source>
</reference>
<dbReference type="PROSITE" id="PS51318">
    <property type="entry name" value="TAT"/>
    <property type="match status" value="1"/>
</dbReference>
<name>A0ABN1SUI3_9ACTN</name>
<protein>
    <recommendedName>
        <fullName evidence="3">Secreted protein</fullName>
    </recommendedName>
</protein>
<gene>
    <name evidence="1" type="ORF">GCM10009564_08960</name>
</gene>
<evidence type="ECO:0000313" key="1">
    <source>
        <dbReference type="EMBL" id="GAA1005108.1"/>
    </source>
</evidence>
<dbReference type="Proteomes" id="UP001501072">
    <property type="component" value="Unassembled WGS sequence"/>
</dbReference>
<comment type="caution">
    <text evidence="1">The sequence shown here is derived from an EMBL/GenBank/DDBJ whole genome shotgun (WGS) entry which is preliminary data.</text>
</comment>
<organism evidence="1 2">
    <name type="scientific">Streptomyces thermogriseus</name>
    <dbReference type="NCBI Taxonomy" id="75292"/>
    <lineage>
        <taxon>Bacteria</taxon>
        <taxon>Bacillati</taxon>
        <taxon>Actinomycetota</taxon>
        <taxon>Actinomycetes</taxon>
        <taxon>Kitasatosporales</taxon>
        <taxon>Streptomycetaceae</taxon>
        <taxon>Streptomyces</taxon>
    </lineage>
</organism>
<proteinExistence type="predicted"/>
<keyword evidence="2" id="KW-1185">Reference proteome</keyword>
<dbReference type="RefSeq" id="WP_067388616.1">
    <property type="nucleotide sequence ID" value="NZ_BAAAHU010000005.1"/>
</dbReference>
<sequence>MDAARRNGYGRRQALRGALGIVGAAGLMLPASSRLARAADFRPDVHGLPPVPGMLGDRLANEFWYQFDEATYFRQTPQLADAYAAVAAHVGGNPLKGVRDAWVRTGTAAGYPETYAAFLRPVREPLRVISEVQVEVFRFYYGHRYDRILTAMSYFAQGVLFDPRRAPVQSEVHTMDGDPPLAYHTWHAYQFASVLLDIDRRFWRAMIPINGFAWALQLIARPNTRKVNPPLPRETVARVAASWLPKSVRRVDADLLELYRPGTSPRTDAASGQLG</sequence>
<evidence type="ECO:0000313" key="2">
    <source>
        <dbReference type="Proteomes" id="UP001501072"/>
    </source>
</evidence>
<evidence type="ECO:0008006" key="3">
    <source>
        <dbReference type="Google" id="ProtNLM"/>
    </source>
</evidence>